<dbReference type="AlphaFoldDB" id="A0A0K2TYM3"/>
<protein>
    <submittedName>
        <fullName evidence="1">Uncharacterized protein</fullName>
    </submittedName>
</protein>
<name>A0A0K2TYM3_LEPSM</name>
<proteinExistence type="predicted"/>
<dbReference type="EMBL" id="HACA01013584">
    <property type="protein sequence ID" value="CDW30945.1"/>
    <property type="molecule type" value="Transcribed_RNA"/>
</dbReference>
<reference evidence="1" key="1">
    <citation type="submission" date="2014-05" db="EMBL/GenBank/DDBJ databases">
        <authorList>
            <person name="Chronopoulou M."/>
        </authorList>
    </citation>
    <scope>NUCLEOTIDE SEQUENCE</scope>
    <source>
        <tissue evidence="1">Whole organism</tissue>
    </source>
</reference>
<sequence>IYKISFVYLSTTEVILISFLQIRVRKIMADSFILSIIFPI</sequence>
<feature type="non-terminal residue" evidence="1">
    <location>
        <position position="1"/>
    </location>
</feature>
<accession>A0A0K2TYM3</accession>
<organism evidence="1">
    <name type="scientific">Lepeophtheirus salmonis</name>
    <name type="common">Salmon louse</name>
    <name type="synonym">Caligus salmonis</name>
    <dbReference type="NCBI Taxonomy" id="72036"/>
    <lineage>
        <taxon>Eukaryota</taxon>
        <taxon>Metazoa</taxon>
        <taxon>Ecdysozoa</taxon>
        <taxon>Arthropoda</taxon>
        <taxon>Crustacea</taxon>
        <taxon>Multicrustacea</taxon>
        <taxon>Hexanauplia</taxon>
        <taxon>Copepoda</taxon>
        <taxon>Siphonostomatoida</taxon>
        <taxon>Caligidae</taxon>
        <taxon>Lepeophtheirus</taxon>
    </lineage>
</organism>
<evidence type="ECO:0000313" key="1">
    <source>
        <dbReference type="EMBL" id="CDW30945.1"/>
    </source>
</evidence>